<dbReference type="Proteomes" id="UP000290909">
    <property type="component" value="Chromosome"/>
</dbReference>
<evidence type="ECO:0000259" key="1">
    <source>
        <dbReference type="Pfam" id="PF00534"/>
    </source>
</evidence>
<dbReference type="PANTHER" id="PTHR45947:SF3">
    <property type="entry name" value="SULFOQUINOVOSYL TRANSFERASE SQD2"/>
    <property type="match status" value="1"/>
</dbReference>
<keyword evidence="4" id="KW-1185">Reference proteome</keyword>
<reference evidence="3 4" key="1">
    <citation type="submission" date="2019-01" db="EMBL/GenBank/DDBJ databases">
        <authorList>
            <consortium name="Pathogen Informatics"/>
        </authorList>
    </citation>
    <scope>NUCLEOTIDE SEQUENCE [LARGE SCALE GENOMIC DNA]</scope>
    <source>
        <strain evidence="3 4">NCTC10172</strain>
    </source>
</reference>
<dbReference type="PANTHER" id="PTHR45947">
    <property type="entry name" value="SULFOQUINOVOSYL TRANSFERASE SQD2"/>
    <property type="match status" value="1"/>
</dbReference>
<dbReference type="SUPFAM" id="SSF53756">
    <property type="entry name" value="UDP-Glycosyltransferase/glycogen phosphorylase"/>
    <property type="match status" value="1"/>
</dbReference>
<dbReference type="AlphaFoldDB" id="A0A449BIK0"/>
<dbReference type="EC" id="2.4.1.-" evidence="3"/>
<evidence type="ECO:0000259" key="2">
    <source>
        <dbReference type="Pfam" id="PF13439"/>
    </source>
</evidence>
<proteinExistence type="predicted"/>
<organism evidence="3 4">
    <name type="scientific">Acholeplasma hippikon</name>
    <dbReference type="NCBI Taxonomy" id="264636"/>
    <lineage>
        <taxon>Bacteria</taxon>
        <taxon>Bacillati</taxon>
        <taxon>Mycoplasmatota</taxon>
        <taxon>Mollicutes</taxon>
        <taxon>Acholeplasmatales</taxon>
        <taxon>Acholeplasmataceae</taxon>
        <taxon>Acholeplasma</taxon>
    </lineage>
</organism>
<dbReference type="EMBL" id="LR215050">
    <property type="protein sequence ID" value="VEU82260.1"/>
    <property type="molecule type" value="Genomic_DNA"/>
</dbReference>
<evidence type="ECO:0000313" key="4">
    <source>
        <dbReference type="Proteomes" id="UP000290909"/>
    </source>
</evidence>
<dbReference type="GO" id="GO:0016757">
    <property type="term" value="F:glycosyltransferase activity"/>
    <property type="evidence" value="ECO:0007669"/>
    <property type="project" value="UniProtKB-KW"/>
</dbReference>
<accession>A0A449BIK0</accession>
<dbReference type="Gene3D" id="3.40.50.2000">
    <property type="entry name" value="Glycogen Phosphorylase B"/>
    <property type="match status" value="2"/>
</dbReference>
<dbReference type="Pfam" id="PF13439">
    <property type="entry name" value="Glyco_transf_4"/>
    <property type="match status" value="1"/>
</dbReference>
<dbReference type="InterPro" id="IPR028098">
    <property type="entry name" value="Glyco_trans_4-like_N"/>
</dbReference>
<keyword evidence="3" id="KW-0328">Glycosyltransferase</keyword>
<feature type="domain" description="Glycosyltransferase subfamily 4-like N-terminal" evidence="2">
    <location>
        <begin position="18"/>
        <end position="183"/>
    </location>
</feature>
<dbReference type="Pfam" id="PF00534">
    <property type="entry name" value="Glycos_transf_1"/>
    <property type="match status" value="1"/>
</dbReference>
<keyword evidence="3" id="KW-0808">Transferase</keyword>
<dbReference type="KEGG" id="ahk:NCTC10172_00268"/>
<gene>
    <name evidence="3" type="primary">mgtA_2</name>
    <name evidence="3" type="ORF">NCTC10172_00268</name>
</gene>
<evidence type="ECO:0000313" key="3">
    <source>
        <dbReference type="EMBL" id="VEU82260.1"/>
    </source>
</evidence>
<dbReference type="RefSeq" id="WP_035369655.1">
    <property type="nucleotide sequence ID" value="NZ_LR215050.1"/>
</dbReference>
<dbReference type="InterPro" id="IPR001296">
    <property type="entry name" value="Glyco_trans_1"/>
</dbReference>
<dbReference type="InterPro" id="IPR050194">
    <property type="entry name" value="Glycosyltransferase_grp1"/>
</dbReference>
<feature type="domain" description="Glycosyl transferase family 1" evidence="1">
    <location>
        <begin position="198"/>
        <end position="360"/>
    </location>
</feature>
<sequence length="391" mass="45384">MGKINIGLFIDTFYPMIDGVVKVVDSYATRLSKVANVYVFCPKGRDANYKDKFPYEVIRCKKMPIPLTDYDLPRPKQDKEFMDRLNSLQLDIVHIHSPYAIGEVGVEYAKRRGIPVVGTLHSQYHKDFQMRTKSKLISKVMVKKIVSLLNELDQCYAVNKKIAEIYHGFGLKKEPLVLENGTDFVYSKNQKTVLYLKSKHEIKDEKVFLFVGRIDKIKNIYFLIDVLKELKDKDFKFKMIFIGSGPHTNQLDFKINFYGLKNDVKILGKIADRELLAEYFNMADLFVFPSKYDTSSLVQIEAASQKTPTLFLENTVTASNIIDNRNGYLAKDDVKDYANRIVEIFSDMKAYEQVCENAYKDLYRNWDDLVKKVYQMYLEQISLKNAVNSTR</sequence>
<dbReference type="STRING" id="1408416.GCA_000702765_01084"/>
<name>A0A449BIK0_9MOLU</name>
<protein>
    <submittedName>
        <fullName evidence="3">GDP-mannose-dependent alpha-mannosyltransferase</fullName>
        <ecNumber evidence="3">2.4.1.-</ecNumber>
    </submittedName>
</protein>